<dbReference type="OrthoDB" id="4087391at2"/>
<dbReference type="GO" id="GO:0016787">
    <property type="term" value="F:hydrolase activity"/>
    <property type="evidence" value="ECO:0007669"/>
    <property type="project" value="UniProtKB-KW"/>
</dbReference>
<dbReference type="Gene3D" id="3.40.50.1000">
    <property type="entry name" value="HAD superfamily/HAD-like"/>
    <property type="match status" value="1"/>
</dbReference>
<name>A0A542ZGE2_9MICO</name>
<accession>A0A542ZGE2</accession>
<dbReference type="EMBL" id="VFOQ01000001">
    <property type="protein sequence ID" value="TQL59402.1"/>
    <property type="molecule type" value="Genomic_DNA"/>
</dbReference>
<keyword evidence="2" id="KW-1185">Reference proteome</keyword>
<keyword evidence="1" id="KW-0378">Hydrolase</keyword>
<proteinExistence type="predicted"/>
<dbReference type="InterPro" id="IPR023214">
    <property type="entry name" value="HAD_sf"/>
</dbReference>
<dbReference type="InterPro" id="IPR029057">
    <property type="entry name" value="PRTase-like"/>
</dbReference>
<dbReference type="InterPro" id="IPR036412">
    <property type="entry name" value="HAD-like_sf"/>
</dbReference>
<sequence length="899" mass="95387">MSADLRTPLPVPHRTGSDGALLVTDLLLPAGTLAELLTRALESGDWLDAYLAAAGLTQLVDDHCHPDPLQLRRTADYLAGQRSRAARWGAVTAGTAADLLLRGRNEHLDGLTDARAALAELVLSLAAQVLQPHREVDRRRLADLAGVAARSTGSLGSDVARPPACFRGFDQHPDDMRLLARAWLDHSGQPPGPVCVVGVRTSGSYLGPLLAAALWAEGAPRPEVVTHRPPRPFLQWEQDVLRDTVARGGFVLVCDDPPGSGSTLAGTLRAVSGAGVPGAAQVLALSVFGDPPELPSALHAREAVLLPGPAWSVHRRLEEHCVGVELARMLGARWRVGTVRRLGPPGAPGGRGHLRARYTVDLLDRHTGRPERRDLLVEGAGMGYLGRQALAVADALGDHVPRVYGFSEGLLYRDWLPDGPGAGEDLAGAGLVASYVADRAQALPVGADPTPGLRGRDPVWEVAAELLARPYGPAAPVARTVVLEPLTRRLLACDHPSVVDGATELERWRPSTGSGGFRKVDFHQFAFSNTELSCYDQVFDLAGAAAAARSPAFEATLRQAWEAGTGRRVDAERWLLYRLTHVHRLVRGGALTADRAAQSGAAAVHDYLAGCYLPDLAPPAGGPWVAVDLDGVLETDRLGFPASSPAGVLALRALRAHGYRPALVTGRSLDDARDRAERLGLAGAVAEYGMATWDPRTGREVDLRDAAARELMTAVRTELQARGLEVDAGHRYAVRVRQDGGPLRGDLARTIPLLREPDVRVVQGEGQTDIGARALDKGTGLDHLMAGGGARCALAVGDSASDLPMMERAVLARAPRNADARVRAAGVPLTRHAYQLGLLDACAQLLGHRPGDCPACRPPAFPPRTRAMLAVLGLPEGGTGTVPVRSLQLLAVLARRTPW</sequence>
<organism evidence="1 2">
    <name type="scientific">Oryzihumus leptocrescens</name>
    <dbReference type="NCBI Taxonomy" id="297536"/>
    <lineage>
        <taxon>Bacteria</taxon>
        <taxon>Bacillati</taxon>
        <taxon>Actinomycetota</taxon>
        <taxon>Actinomycetes</taxon>
        <taxon>Micrococcales</taxon>
        <taxon>Intrasporangiaceae</taxon>
        <taxon>Oryzihumus</taxon>
    </lineage>
</organism>
<dbReference type="Gene3D" id="3.90.1070.10">
    <property type="match status" value="1"/>
</dbReference>
<reference evidence="1 2" key="1">
    <citation type="submission" date="2019-06" db="EMBL/GenBank/DDBJ databases">
        <title>Sequencing the genomes of 1000 actinobacteria strains.</title>
        <authorList>
            <person name="Klenk H.-P."/>
        </authorList>
    </citation>
    <scope>NUCLEOTIDE SEQUENCE [LARGE SCALE GENOMIC DNA]</scope>
    <source>
        <strain evidence="1 2">DSM 18082</strain>
    </source>
</reference>
<evidence type="ECO:0000313" key="2">
    <source>
        <dbReference type="Proteomes" id="UP000319514"/>
    </source>
</evidence>
<dbReference type="RefSeq" id="WP_141787426.1">
    <property type="nucleotide sequence ID" value="NZ_VFOQ01000001.1"/>
</dbReference>
<comment type="caution">
    <text evidence="1">The sequence shown here is derived from an EMBL/GenBank/DDBJ whole genome shotgun (WGS) entry which is preliminary data.</text>
</comment>
<dbReference type="CDD" id="cd01427">
    <property type="entry name" value="HAD_like"/>
    <property type="match status" value="1"/>
</dbReference>
<dbReference type="AlphaFoldDB" id="A0A542ZGE2"/>
<protein>
    <submittedName>
        <fullName evidence="1">Hydroxymethylpyrimidine pyrophosphatase-like HAD family hydrolase</fullName>
    </submittedName>
</protein>
<dbReference type="SUPFAM" id="SSF56784">
    <property type="entry name" value="HAD-like"/>
    <property type="match status" value="1"/>
</dbReference>
<dbReference type="Proteomes" id="UP000319514">
    <property type="component" value="Unassembled WGS sequence"/>
</dbReference>
<gene>
    <name evidence="1" type="ORF">FB474_0756</name>
</gene>
<dbReference type="SUPFAM" id="SSF53271">
    <property type="entry name" value="PRTase-like"/>
    <property type="match status" value="1"/>
</dbReference>
<evidence type="ECO:0000313" key="1">
    <source>
        <dbReference type="EMBL" id="TQL59402.1"/>
    </source>
</evidence>